<dbReference type="PANTHER" id="PTHR37984">
    <property type="entry name" value="PROTEIN CBG26694"/>
    <property type="match status" value="1"/>
</dbReference>
<proteinExistence type="predicted"/>
<evidence type="ECO:0000256" key="4">
    <source>
        <dbReference type="ARBA" id="ARBA00022759"/>
    </source>
</evidence>
<gene>
    <name evidence="6" type="ORF">ElyMa_003415600</name>
</gene>
<comment type="caution">
    <text evidence="6">The sequence shown here is derived from an EMBL/GenBank/DDBJ whole genome shotgun (WGS) entry which is preliminary data.</text>
</comment>
<keyword evidence="4" id="KW-0378">Hydrolase</keyword>
<dbReference type="InterPro" id="IPR050951">
    <property type="entry name" value="Retrovirus_Pol_polyprotein"/>
</dbReference>
<dbReference type="Gene3D" id="2.40.70.10">
    <property type="entry name" value="Acid Proteases"/>
    <property type="match status" value="1"/>
</dbReference>
<organism evidence="6 7">
    <name type="scientific">Elysia marginata</name>
    <dbReference type="NCBI Taxonomy" id="1093978"/>
    <lineage>
        <taxon>Eukaryota</taxon>
        <taxon>Metazoa</taxon>
        <taxon>Spiralia</taxon>
        <taxon>Lophotrochozoa</taxon>
        <taxon>Mollusca</taxon>
        <taxon>Gastropoda</taxon>
        <taxon>Heterobranchia</taxon>
        <taxon>Euthyneura</taxon>
        <taxon>Panpulmonata</taxon>
        <taxon>Sacoglossa</taxon>
        <taxon>Placobranchoidea</taxon>
        <taxon>Plakobranchidae</taxon>
        <taxon>Elysia</taxon>
    </lineage>
</organism>
<reference evidence="6 7" key="1">
    <citation type="journal article" date="2021" name="Elife">
        <title>Chloroplast acquisition without the gene transfer in kleptoplastic sea slugs, Plakobranchus ocellatus.</title>
        <authorList>
            <person name="Maeda T."/>
            <person name="Takahashi S."/>
            <person name="Yoshida T."/>
            <person name="Shimamura S."/>
            <person name="Takaki Y."/>
            <person name="Nagai Y."/>
            <person name="Toyoda A."/>
            <person name="Suzuki Y."/>
            <person name="Arimoto A."/>
            <person name="Ishii H."/>
            <person name="Satoh N."/>
            <person name="Nishiyama T."/>
            <person name="Hasebe M."/>
            <person name="Maruyama T."/>
            <person name="Minagawa J."/>
            <person name="Obokata J."/>
            <person name="Shigenobu S."/>
        </authorList>
    </citation>
    <scope>NUCLEOTIDE SEQUENCE [LARGE SCALE GENOMIC DNA]</scope>
</reference>
<evidence type="ECO:0000256" key="5">
    <source>
        <dbReference type="SAM" id="MobiDB-lite"/>
    </source>
</evidence>
<feature type="compositionally biased region" description="Polar residues" evidence="5">
    <location>
        <begin position="187"/>
        <end position="207"/>
    </location>
</feature>
<keyword evidence="2" id="KW-0548">Nucleotidyltransferase</keyword>
<protein>
    <submittedName>
        <fullName evidence="6">Centrin-1</fullName>
    </submittedName>
</protein>
<evidence type="ECO:0000256" key="1">
    <source>
        <dbReference type="ARBA" id="ARBA00022679"/>
    </source>
</evidence>
<dbReference type="PANTHER" id="PTHR37984:SF5">
    <property type="entry name" value="PROTEIN NYNRIN-LIKE"/>
    <property type="match status" value="1"/>
</dbReference>
<feature type="region of interest" description="Disordered" evidence="5">
    <location>
        <begin position="187"/>
        <end position="212"/>
    </location>
</feature>
<dbReference type="GO" id="GO:0016779">
    <property type="term" value="F:nucleotidyltransferase activity"/>
    <property type="evidence" value="ECO:0007669"/>
    <property type="project" value="UniProtKB-KW"/>
</dbReference>
<keyword evidence="3" id="KW-0540">Nuclease</keyword>
<dbReference type="SUPFAM" id="SSF50630">
    <property type="entry name" value="Acid proteases"/>
    <property type="match status" value="1"/>
</dbReference>
<accession>A0AAV4JP15</accession>
<dbReference type="GO" id="GO:0004519">
    <property type="term" value="F:endonuclease activity"/>
    <property type="evidence" value="ECO:0007669"/>
    <property type="project" value="UniProtKB-KW"/>
</dbReference>
<dbReference type="EMBL" id="BMAT01007029">
    <property type="protein sequence ID" value="GFS24439.1"/>
    <property type="molecule type" value="Genomic_DNA"/>
</dbReference>
<evidence type="ECO:0000313" key="6">
    <source>
        <dbReference type="EMBL" id="GFS24439.1"/>
    </source>
</evidence>
<dbReference type="InterPro" id="IPR021109">
    <property type="entry name" value="Peptidase_aspartic_dom_sf"/>
</dbReference>
<keyword evidence="7" id="KW-1185">Reference proteome</keyword>
<name>A0AAV4JP15_9GAST</name>
<evidence type="ECO:0000313" key="7">
    <source>
        <dbReference type="Proteomes" id="UP000762676"/>
    </source>
</evidence>
<sequence length="373" mass="42798">MSFQFTHPVMNWNAPDQFAELSRFKDHCMFIFNGPPSGTTEKQKCGWVSTWIGEEGREIYKTPQIAEADDVGVVFRKFEEYVRPKKNKRMSRNKLKNRKQRSTETFTNYVKDLKVILMDCEYENPEDILIDSIIDGVADAKLLVKLLDREEGLTLANALELGQQHHESKNQLRMLREEVRVDQIKTNSQRSAQRLSQPVNHNPQTTRKCGRSDSHKFCPAASSVCAFCKRKGHWQAVCRKRTRTVNQVHEGSDDLAVETCADLEEVLHIYTLDSRSNERWTATLKANDTALRFRIDTGAKCNVMQKSDFDKIKSQEPIETSKTVLKTYSNHLLKPIGQINIKIQAKTKDTVTARFQIVEMTAENIISGDLLKS</sequence>
<keyword evidence="4" id="KW-0255">Endonuclease</keyword>
<evidence type="ECO:0000256" key="2">
    <source>
        <dbReference type="ARBA" id="ARBA00022695"/>
    </source>
</evidence>
<dbReference type="Proteomes" id="UP000762676">
    <property type="component" value="Unassembled WGS sequence"/>
</dbReference>
<keyword evidence="1" id="KW-0808">Transferase</keyword>
<dbReference type="AlphaFoldDB" id="A0AAV4JP15"/>
<evidence type="ECO:0000256" key="3">
    <source>
        <dbReference type="ARBA" id="ARBA00022722"/>
    </source>
</evidence>